<reference evidence="2 3" key="1">
    <citation type="submission" date="2017-04" db="EMBL/GenBank/DDBJ databases">
        <title>Genome Sequence of Marinobacter salarius strain SMR5 Isolated from a culture of the Diatom Skeletonema marinoi.</title>
        <authorList>
            <person name="Topel M."/>
            <person name="Pinder M.I.M."/>
            <person name="Johansson O.N."/>
            <person name="Kourtchenko O."/>
            <person name="Godhe A."/>
            <person name="Clarke A.K."/>
        </authorList>
    </citation>
    <scope>NUCLEOTIDE SEQUENCE [LARGE SCALE GENOMIC DNA]</scope>
    <source>
        <strain evidence="2 3">SMR5</strain>
    </source>
</reference>
<dbReference type="GeneID" id="77257929"/>
<keyword evidence="1" id="KW-0472">Membrane</keyword>
<keyword evidence="1" id="KW-0812">Transmembrane</keyword>
<feature type="transmembrane region" description="Helical" evidence="1">
    <location>
        <begin position="51"/>
        <end position="73"/>
    </location>
</feature>
<evidence type="ECO:0000256" key="1">
    <source>
        <dbReference type="SAM" id="Phobius"/>
    </source>
</evidence>
<dbReference type="AlphaFoldDB" id="A0A1W6KF19"/>
<dbReference type="Proteomes" id="UP000193100">
    <property type="component" value="Chromosome"/>
</dbReference>
<name>A0A1W6KF19_9GAMM</name>
<gene>
    <name evidence="2" type="ORF">MARSALSMR5_04014</name>
</gene>
<evidence type="ECO:0000313" key="2">
    <source>
        <dbReference type="EMBL" id="ARM86034.1"/>
    </source>
</evidence>
<dbReference type="EMBL" id="CP020931">
    <property type="protein sequence ID" value="ARM86034.1"/>
    <property type="molecule type" value="Genomic_DNA"/>
</dbReference>
<dbReference type="RefSeq" id="WP_085681872.1">
    <property type="nucleotide sequence ID" value="NZ_CP020931.1"/>
</dbReference>
<proteinExistence type="predicted"/>
<protein>
    <submittedName>
        <fullName evidence="2">Uncharacterized protein</fullName>
    </submittedName>
</protein>
<accession>A0A1W6KF19</accession>
<organism evidence="2 3">
    <name type="scientific">Marinobacter salarius</name>
    <dbReference type="NCBI Taxonomy" id="1420917"/>
    <lineage>
        <taxon>Bacteria</taxon>
        <taxon>Pseudomonadati</taxon>
        <taxon>Pseudomonadota</taxon>
        <taxon>Gammaproteobacteria</taxon>
        <taxon>Pseudomonadales</taxon>
        <taxon>Marinobacteraceae</taxon>
        <taxon>Marinobacter</taxon>
    </lineage>
</organism>
<keyword evidence="1" id="KW-1133">Transmembrane helix</keyword>
<feature type="transmembrane region" description="Helical" evidence="1">
    <location>
        <begin position="14"/>
        <end position="39"/>
    </location>
</feature>
<evidence type="ECO:0000313" key="3">
    <source>
        <dbReference type="Proteomes" id="UP000193100"/>
    </source>
</evidence>
<sequence>MKSVKGKITLIDRLAFAFFGAVSAFVTGALIYAVVAYVITEFNNGVLPPFYPVFVFTVSMSVLGFVTANDYIFKILMGLWRLLGNVGNGIGP</sequence>